<protein>
    <submittedName>
        <fullName evidence="1">Uncharacterized protein</fullName>
    </submittedName>
</protein>
<name>X0SA99_9ZZZZ</name>
<reference evidence="1" key="1">
    <citation type="journal article" date="2014" name="Front. Microbiol.">
        <title>High frequency of phylogenetically diverse reductive dehalogenase-homologous genes in deep subseafloor sedimentary metagenomes.</title>
        <authorList>
            <person name="Kawai M."/>
            <person name="Futagami T."/>
            <person name="Toyoda A."/>
            <person name="Takaki Y."/>
            <person name="Nishi S."/>
            <person name="Hori S."/>
            <person name="Arai W."/>
            <person name="Tsubouchi T."/>
            <person name="Morono Y."/>
            <person name="Uchiyama I."/>
            <person name="Ito T."/>
            <person name="Fujiyama A."/>
            <person name="Inagaki F."/>
            <person name="Takami H."/>
        </authorList>
    </citation>
    <scope>NUCLEOTIDE SEQUENCE</scope>
    <source>
        <strain evidence="1">Expedition CK06-06</strain>
    </source>
</reference>
<feature type="non-terminal residue" evidence="1">
    <location>
        <position position="212"/>
    </location>
</feature>
<gene>
    <name evidence="1" type="ORF">S01H1_17444</name>
</gene>
<accession>X0SA99</accession>
<organism evidence="1">
    <name type="scientific">marine sediment metagenome</name>
    <dbReference type="NCBI Taxonomy" id="412755"/>
    <lineage>
        <taxon>unclassified sequences</taxon>
        <taxon>metagenomes</taxon>
        <taxon>ecological metagenomes</taxon>
    </lineage>
</organism>
<comment type="caution">
    <text evidence="1">The sequence shown here is derived from an EMBL/GenBank/DDBJ whole genome shotgun (WGS) entry which is preliminary data.</text>
</comment>
<sequence>MALRDQPYIPLYVQDFLTDEKLIECSAETTGVYIRLLCIMHKSEEYGTVLLKQKDKQNLNVCLNFAIKLSKQMPYTVEIIKRSLKELLEECVICWDDKDKLFQKRMIKDNKLSVKRASAGKKGGIKTQNFAKAKDKANSENEYENEYESKSNKKKKVEKKTFDFESVWAQHPNKLGRKEAEGYFNTTVMTDEDFKNINKAVKNFNNHIEETN</sequence>
<evidence type="ECO:0000313" key="1">
    <source>
        <dbReference type="EMBL" id="GAF72091.1"/>
    </source>
</evidence>
<dbReference type="EMBL" id="BARS01009257">
    <property type="protein sequence ID" value="GAF72091.1"/>
    <property type="molecule type" value="Genomic_DNA"/>
</dbReference>
<dbReference type="AlphaFoldDB" id="X0SA99"/>
<proteinExistence type="predicted"/>